<protein>
    <recommendedName>
        <fullName evidence="7">EF-hand domain-containing protein</fullName>
    </recommendedName>
</protein>
<accession>A0AAD7UNL8</accession>
<dbReference type="GO" id="GO:0000422">
    <property type="term" value="P:autophagy of mitochondrion"/>
    <property type="evidence" value="ECO:0007669"/>
    <property type="project" value="TreeGrafter"/>
</dbReference>
<dbReference type="Pfam" id="PF13202">
    <property type="entry name" value="EF-hand_5"/>
    <property type="match status" value="2"/>
</dbReference>
<sequence length="221" mass="23633">MVFFSRVVLRPTTLRALRGAAFVACGSYCAQHAQCGFFGKSSTDLAKEEEEQQKRDIKAKLGPLASLDLNGDGKVDEKDFMLAMQLARDKAMIDGGGEAVLQKIGGEASKLLATGVPSQLSWGFCSGYCAGFAAKKVGKFVAVFVGGVFCLLQGLAYNGYIVVDQAKIEKDFNDLVDINKDGTLDSKDLQAIYNKLYEVLNYNMPSGSGFAAGLLLGLRSG</sequence>
<evidence type="ECO:0000256" key="2">
    <source>
        <dbReference type="ARBA" id="ARBA00009160"/>
    </source>
</evidence>
<dbReference type="PROSITE" id="PS50222">
    <property type="entry name" value="EF_HAND_2"/>
    <property type="match status" value="1"/>
</dbReference>
<comment type="caution">
    <text evidence="8">The sequence shown here is derived from an EMBL/GenBank/DDBJ whole genome shotgun (WGS) entry which is preliminary data.</text>
</comment>
<dbReference type="InterPro" id="IPR002048">
    <property type="entry name" value="EF_hand_dom"/>
</dbReference>
<dbReference type="InterPro" id="IPR011992">
    <property type="entry name" value="EF-hand-dom_pair"/>
</dbReference>
<dbReference type="PANTHER" id="PTHR21346">
    <property type="entry name" value="FUN14 DOMAIN CONTAINING"/>
    <property type="match status" value="1"/>
</dbReference>
<dbReference type="AlphaFoldDB" id="A0AAD7UNL8"/>
<evidence type="ECO:0000256" key="1">
    <source>
        <dbReference type="ARBA" id="ARBA00004370"/>
    </source>
</evidence>
<dbReference type="Pfam" id="PF04930">
    <property type="entry name" value="FUN14"/>
    <property type="match status" value="1"/>
</dbReference>
<dbReference type="PANTHER" id="PTHR21346:SF0">
    <property type="entry name" value="RE45833P"/>
    <property type="match status" value="1"/>
</dbReference>
<dbReference type="GO" id="GO:0005741">
    <property type="term" value="C:mitochondrial outer membrane"/>
    <property type="evidence" value="ECO:0007669"/>
    <property type="project" value="TreeGrafter"/>
</dbReference>
<proteinExistence type="inferred from homology"/>
<reference evidence="8" key="1">
    <citation type="submission" date="2023-01" db="EMBL/GenBank/DDBJ databases">
        <title>Metagenome sequencing of chrysophaentin producing Chrysophaeum taylorii.</title>
        <authorList>
            <person name="Davison J."/>
            <person name="Bewley C."/>
        </authorList>
    </citation>
    <scope>NUCLEOTIDE SEQUENCE</scope>
    <source>
        <strain evidence="8">NIES-1699</strain>
    </source>
</reference>
<dbReference type="InterPro" id="IPR018247">
    <property type="entry name" value="EF_Hand_1_Ca_BS"/>
</dbReference>
<evidence type="ECO:0000259" key="7">
    <source>
        <dbReference type="PROSITE" id="PS50222"/>
    </source>
</evidence>
<dbReference type="EMBL" id="JAQMWT010000055">
    <property type="protein sequence ID" value="KAJ8612223.1"/>
    <property type="molecule type" value="Genomic_DNA"/>
</dbReference>
<keyword evidence="5" id="KW-1133">Transmembrane helix</keyword>
<dbReference type="InterPro" id="IPR007014">
    <property type="entry name" value="FUN14"/>
</dbReference>
<keyword evidence="3" id="KW-0812">Transmembrane</keyword>
<evidence type="ECO:0000256" key="5">
    <source>
        <dbReference type="ARBA" id="ARBA00022989"/>
    </source>
</evidence>
<organism evidence="8 9">
    <name type="scientific">Chrysophaeum taylorii</name>
    <dbReference type="NCBI Taxonomy" id="2483200"/>
    <lineage>
        <taxon>Eukaryota</taxon>
        <taxon>Sar</taxon>
        <taxon>Stramenopiles</taxon>
        <taxon>Ochrophyta</taxon>
        <taxon>Pelagophyceae</taxon>
        <taxon>Pelagomonadales</taxon>
        <taxon>Pelagomonadaceae</taxon>
        <taxon>Chrysophaeum</taxon>
    </lineage>
</organism>
<dbReference type="Proteomes" id="UP001230188">
    <property type="component" value="Unassembled WGS sequence"/>
</dbReference>
<dbReference type="PROSITE" id="PS00018">
    <property type="entry name" value="EF_HAND_1"/>
    <property type="match status" value="2"/>
</dbReference>
<evidence type="ECO:0000256" key="6">
    <source>
        <dbReference type="ARBA" id="ARBA00023136"/>
    </source>
</evidence>
<name>A0AAD7UNL8_9STRA</name>
<comment type="similarity">
    <text evidence="2">Belongs to the FUN14 family.</text>
</comment>
<keyword evidence="6" id="KW-0472">Membrane</keyword>
<dbReference type="GO" id="GO:0005509">
    <property type="term" value="F:calcium ion binding"/>
    <property type="evidence" value="ECO:0007669"/>
    <property type="project" value="InterPro"/>
</dbReference>
<feature type="domain" description="EF-hand" evidence="7">
    <location>
        <begin position="67"/>
        <end position="90"/>
    </location>
</feature>
<keyword evidence="9" id="KW-1185">Reference proteome</keyword>
<gene>
    <name evidence="8" type="ORF">CTAYLR_002924</name>
</gene>
<dbReference type="SUPFAM" id="SSF47473">
    <property type="entry name" value="EF-hand"/>
    <property type="match status" value="1"/>
</dbReference>
<keyword evidence="4" id="KW-0106">Calcium</keyword>
<evidence type="ECO:0000313" key="8">
    <source>
        <dbReference type="EMBL" id="KAJ8612223.1"/>
    </source>
</evidence>
<comment type="subcellular location">
    <subcellularLocation>
        <location evidence="1">Membrane</location>
    </subcellularLocation>
</comment>
<evidence type="ECO:0000256" key="4">
    <source>
        <dbReference type="ARBA" id="ARBA00022837"/>
    </source>
</evidence>
<evidence type="ECO:0000256" key="3">
    <source>
        <dbReference type="ARBA" id="ARBA00022692"/>
    </source>
</evidence>
<evidence type="ECO:0000313" key="9">
    <source>
        <dbReference type="Proteomes" id="UP001230188"/>
    </source>
</evidence>